<evidence type="ECO:0000259" key="4">
    <source>
        <dbReference type="Pfam" id="PF07715"/>
    </source>
</evidence>
<feature type="domain" description="TonB-dependent receptor plug" evidence="4">
    <location>
        <begin position="74"/>
        <end position="193"/>
    </location>
</feature>
<dbReference type="RefSeq" id="WP_341843764.1">
    <property type="nucleotide sequence ID" value="NZ_CP149792.1"/>
</dbReference>
<dbReference type="InterPro" id="IPR036942">
    <property type="entry name" value="Beta-barrel_TonB_sf"/>
</dbReference>
<comment type="subcellular location">
    <subcellularLocation>
        <location evidence="1">Cell outer membrane</location>
    </subcellularLocation>
</comment>
<organism evidence="5 6">
    <name type="scientific">Chitinophaga caseinilytica</name>
    <dbReference type="NCBI Taxonomy" id="2267521"/>
    <lineage>
        <taxon>Bacteria</taxon>
        <taxon>Pseudomonadati</taxon>
        <taxon>Bacteroidota</taxon>
        <taxon>Chitinophagia</taxon>
        <taxon>Chitinophagales</taxon>
        <taxon>Chitinophagaceae</taxon>
        <taxon>Chitinophaga</taxon>
    </lineage>
</organism>
<accession>A0ABZ2ZCM7</accession>
<proteinExistence type="predicted"/>
<name>A0ABZ2ZCM7_9BACT</name>
<evidence type="ECO:0000313" key="6">
    <source>
        <dbReference type="Proteomes" id="UP001449657"/>
    </source>
</evidence>
<sequence length="1050" mass="118794">MVKGEPKGGVTNGEGRFRIEKVLPKSTLVINSIGFLSRQYRLDGERKVTFILEPAVSQIEPVEITANTGYQVLKKKETPGAVAVIDSVFINRSTGLSILDRLEGGASGILMFRTAALSQFVPKLPLAADMGMYIRGLSTINSNRVNPNPLFVLDNFPYEGNIKNINANDIASITILKDATAAGVWGARSGNGVIVLTTKKGQYKEKMKVDFSTSLTFVKKPNWRYDRSNLNATDYIEVERYLYQQGYFASDFADQTNFYPISPAVEIFDRRAKGELTQAEEERLLDRLRKNDLRADIAKYSYRNALNQQYSISVRGGTKDFAYYVSLGHDRNQANMVRNRNERTTIVSSNQFKPIKNLEVTAMLNYSQQKIEMGNEIKANNIYMMGGKYRFLYPYASLYDETGAAASYARDIRKSFADSMQSLGFLDWSFRPAEEIYNTHNNFSLQNLLLRASVKYSFLKCFNIDLSYQNERQMVFSQKYSDGNSAYSRNLVNTFSVYNSNTRTITQGLPEGGIMAISDYDWQANSLRGSVGFQRQLNSHIINATVGGEIRELSASGFDRVNVGYENIKGIPVTNLNPNISLPLTPTGTATINDKISLSGENEGLLNRYLSYYAIVNYNLLRKYDFTILGRKDGTNLFGARTNNRIQPFWSSGGGWHIDKEAFFRSKLINQLRLRASVGENGNIYNGSAYVTANRGTDQLTGLPNSIIANPANEDLSWEKVKIRNLGVDFAILKHRISGSLDVYSKKSSDLVEQINLAPQTGYTSALVNSAAMKVKGLEVTLNGNLKIRRLDWFTKLYITYMKDELVKYDKAPVRQTMFLNDPGFETILVKEHSLKGIFSYRWAGLDPKTGDPQGYLNGEVSKDYTRILNNINPDSLNYHGSAAPQLFGIWRNDFTFHNFTFSFSLNYKFKYFFRRPTTEINYADIIGKLPNEDYGKRWQVPGDELRTNVPSIVYPANISRSQFYQRSAVLVERGDHIRLQDIRVSYLSPMKENGFIKNFEFFAYLNNLGILWRANKYGLDPDVAHLSTFTNFNHIPSPFSASIGLIMKL</sequence>
<dbReference type="InterPro" id="IPR023996">
    <property type="entry name" value="TonB-dep_OMP_SusC/RagA"/>
</dbReference>
<gene>
    <name evidence="5" type="ORF">WJU22_09720</name>
</gene>
<dbReference type="EMBL" id="CP150096">
    <property type="protein sequence ID" value="WZN49190.1"/>
    <property type="molecule type" value="Genomic_DNA"/>
</dbReference>
<dbReference type="Proteomes" id="UP001449657">
    <property type="component" value="Chromosome"/>
</dbReference>
<evidence type="ECO:0000313" key="5">
    <source>
        <dbReference type="EMBL" id="WZN49190.1"/>
    </source>
</evidence>
<dbReference type="Pfam" id="PF07715">
    <property type="entry name" value="Plug"/>
    <property type="match status" value="1"/>
</dbReference>
<dbReference type="InterPro" id="IPR012910">
    <property type="entry name" value="Plug_dom"/>
</dbReference>
<dbReference type="NCBIfam" id="TIGR04056">
    <property type="entry name" value="OMP_RagA_SusC"/>
    <property type="match status" value="1"/>
</dbReference>
<reference evidence="5 6" key="1">
    <citation type="submission" date="2024-03" db="EMBL/GenBank/DDBJ databases">
        <title>Chitinophaga caseinilytica sp. nov., a casein hydrolysing bacterium isolated from forest soil.</title>
        <authorList>
            <person name="Lee D.S."/>
            <person name="Han D.M."/>
            <person name="Baek J.H."/>
            <person name="Choi D.G."/>
            <person name="Jeon J.H."/>
            <person name="Jeon C.O."/>
        </authorList>
    </citation>
    <scope>NUCLEOTIDE SEQUENCE [LARGE SCALE GENOMIC DNA]</scope>
    <source>
        <strain evidence="5 6">KACC 19118</strain>
    </source>
</reference>
<evidence type="ECO:0000256" key="1">
    <source>
        <dbReference type="ARBA" id="ARBA00004442"/>
    </source>
</evidence>
<evidence type="ECO:0000256" key="2">
    <source>
        <dbReference type="ARBA" id="ARBA00023136"/>
    </source>
</evidence>
<evidence type="ECO:0000256" key="3">
    <source>
        <dbReference type="ARBA" id="ARBA00023237"/>
    </source>
</evidence>
<keyword evidence="3" id="KW-0998">Cell outer membrane</keyword>
<keyword evidence="6" id="KW-1185">Reference proteome</keyword>
<protein>
    <submittedName>
        <fullName evidence="5">SusC/RagA family TonB-linked outer membrane protein</fullName>
    </submittedName>
</protein>
<dbReference type="Gene3D" id="2.170.130.10">
    <property type="entry name" value="TonB-dependent receptor, plug domain"/>
    <property type="match status" value="1"/>
</dbReference>
<dbReference type="SUPFAM" id="SSF56935">
    <property type="entry name" value="Porins"/>
    <property type="match status" value="1"/>
</dbReference>
<dbReference type="InterPro" id="IPR037066">
    <property type="entry name" value="Plug_dom_sf"/>
</dbReference>
<keyword evidence="2" id="KW-0472">Membrane</keyword>
<dbReference type="Gene3D" id="2.40.170.20">
    <property type="entry name" value="TonB-dependent receptor, beta-barrel domain"/>
    <property type="match status" value="1"/>
</dbReference>